<protein>
    <recommendedName>
        <fullName evidence="6">Nudix hydrolase domain-containing protein</fullName>
    </recommendedName>
</protein>
<dbReference type="InterPro" id="IPR015797">
    <property type="entry name" value="NUDIX_hydrolase-like_dom_sf"/>
</dbReference>
<dbReference type="PROSITE" id="PS00893">
    <property type="entry name" value="NUDIX_BOX"/>
    <property type="match status" value="1"/>
</dbReference>
<keyword evidence="8" id="KW-1185">Reference proteome</keyword>
<comment type="similarity">
    <text evidence="2 5">Belongs to the Nudix hydrolase family.</text>
</comment>
<evidence type="ECO:0000313" key="7">
    <source>
        <dbReference type="EMBL" id="GGO96881.1"/>
    </source>
</evidence>
<dbReference type="InterPro" id="IPR020476">
    <property type="entry name" value="Nudix_hydrolase"/>
</dbReference>
<dbReference type="PANTHER" id="PTHR43222:SF12">
    <property type="entry name" value="NUDIX HYDROLASE"/>
    <property type="match status" value="1"/>
</dbReference>
<dbReference type="Proteomes" id="UP000641932">
    <property type="component" value="Unassembled WGS sequence"/>
</dbReference>
<evidence type="ECO:0000256" key="2">
    <source>
        <dbReference type="ARBA" id="ARBA00005582"/>
    </source>
</evidence>
<dbReference type="EMBL" id="BMMS01000031">
    <property type="protein sequence ID" value="GGO96881.1"/>
    <property type="molecule type" value="Genomic_DNA"/>
</dbReference>
<dbReference type="PRINTS" id="PR00502">
    <property type="entry name" value="NUDIXFAMILY"/>
</dbReference>
<accession>A0A917ZV10</accession>
<evidence type="ECO:0000256" key="4">
    <source>
        <dbReference type="ARBA" id="ARBA00022842"/>
    </source>
</evidence>
<dbReference type="PROSITE" id="PS51462">
    <property type="entry name" value="NUDIX"/>
    <property type="match status" value="1"/>
</dbReference>
<dbReference type="Gene3D" id="3.90.79.10">
    <property type="entry name" value="Nucleoside Triphosphate Pyrophosphohydrolase"/>
    <property type="match status" value="1"/>
</dbReference>
<dbReference type="AlphaFoldDB" id="A0A917ZV10"/>
<reference evidence="7" key="1">
    <citation type="journal article" date="2014" name="Int. J. Syst. Evol. Microbiol.">
        <title>Complete genome sequence of Corynebacterium casei LMG S-19264T (=DSM 44701T), isolated from a smear-ripened cheese.</title>
        <authorList>
            <consortium name="US DOE Joint Genome Institute (JGI-PGF)"/>
            <person name="Walter F."/>
            <person name="Albersmeier A."/>
            <person name="Kalinowski J."/>
            <person name="Ruckert C."/>
        </authorList>
    </citation>
    <scope>NUCLEOTIDE SEQUENCE</scope>
    <source>
        <strain evidence="7">CGMCC 4.7201</strain>
    </source>
</reference>
<proteinExistence type="inferred from homology"/>
<sequence>MHFIAGHPWRHSGAFGLPSVGGTRYSPTVPATDDTVRVKDAYCSYCGNAFVHPEPDWPRRCAHCGGTTYRNPLPVAVALLPVRRGTDPLGLAVVRRTIEPGRGQLALPGGFIDHGETWQEALVRELGEETGIPADVNEVRLADTLSSRAGHLLVFGLLEERNITRLPLSVPTDETEGWEFLPAPIELAFPLHTRAARCWFDGLYV</sequence>
<evidence type="ECO:0000256" key="1">
    <source>
        <dbReference type="ARBA" id="ARBA00001946"/>
    </source>
</evidence>
<dbReference type="PANTHER" id="PTHR43222">
    <property type="entry name" value="NUDIX HYDROLASE 23"/>
    <property type="match status" value="1"/>
</dbReference>
<reference evidence="7" key="2">
    <citation type="submission" date="2020-09" db="EMBL/GenBank/DDBJ databases">
        <authorList>
            <person name="Sun Q."/>
            <person name="Zhou Y."/>
        </authorList>
    </citation>
    <scope>NUCLEOTIDE SEQUENCE</scope>
    <source>
        <strain evidence="7">CGMCC 4.7201</strain>
    </source>
</reference>
<keyword evidence="3 5" id="KW-0378">Hydrolase</keyword>
<comment type="caution">
    <text evidence="7">The sequence shown here is derived from an EMBL/GenBank/DDBJ whole genome shotgun (WGS) entry which is preliminary data.</text>
</comment>
<dbReference type="InterPro" id="IPR020084">
    <property type="entry name" value="NUDIX_hydrolase_CS"/>
</dbReference>
<evidence type="ECO:0000256" key="5">
    <source>
        <dbReference type="RuleBase" id="RU003476"/>
    </source>
</evidence>
<evidence type="ECO:0000313" key="8">
    <source>
        <dbReference type="Proteomes" id="UP000641932"/>
    </source>
</evidence>
<dbReference type="InterPro" id="IPR000086">
    <property type="entry name" value="NUDIX_hydrolase_dom"/>
</dbReference>
<dbReference type="Pfam" id="PF00293">
    <property type="entry name" value="NUDIX"/>
    <property type="match status" value="1"/>
</dbReference>
<dbReference type="CDD" id="cd04674">
    <property type="entry name" value="NUDIX_Hydrolase"/>
    <property type="match status" value="1"/>
</dbReference>
<gene>
    <name evidence="7" type="ORF">GCM10012280_57380</name>
</gene>
<evidence type="ECO:0000259" key="6">
    <source>
        <dbReference type="PROSITE" id="PS51462"/>
    </source>
</evidence>
<evidence type="ECO:0000256" key="3">
    <source>
        <dbReference type="ARBA" id="ARBA00022801"/>
    </source>
</evidence>
<keyword evidence="4" id="KW-0460">Magnesium</keyword>
<dbReference type="GO" id="GO:0016787">
    <property type="term" value="F:hydrolase activity"/>
    <property type="evidence" value="ECO:0007669"/>
    <property type="project" value="UniProtKB-KW"/>
</dbReference>
<name>A0A917ZV10_9ACTN</name>
<comment type="cofactor">
    <cofactor evidence="1">
        <name>Mg(2+)</name>
        <dbReference type="ChEBI" id="CHEBI:18420"/>
    </cofactor>
</comment>
<organism evidence="7 8">
    <name type="scientific">Wenjunlia tyrosinilytica</name>
    <dbReference type="NCBI Taxonomy" id="1544741"/>
    <lineage>
        <taxon>Bacteria</taxon>
        <taxon>Bacillati</taxon>
        <taxon>Actinomycetota</taxon>
        <taxon>Actinomycetes</taxon>
        <taxon>Kitasatosporales</taxon>
        <taxon>Streptomycetaceae</taxon>
        <taxon>Wenjunlia</taxon>
    </lineage>
</organism>
<dbReference type="SUPFAM" id="SSF55811">
    <property type="entry name" value="Nudix"/>
    <property type="match status" value="1"/>
</dbReference>
<feature type="domain" description="Nudix hydrolase" evidence="6">
    <location>
        <begin position="72"/>
        <end position="204"/>
    </location>
</feature>